<comment type="caution">
    <text evidence="2">The sequence shown here is derived from an EMBL/GenBank/DDBJ whole genome shotgun (WGS) entry which is preliminary data.</text>
</comment>
<dbReference type="Pfam" id="PF01575">
    <property type="entry name" value="MaoC_dehydratas"/>
    <property type="match status" value="1"/>
</dbReference>
<evidence type="ECO:0000313" key="3">
    <source>
        <dbReference type="Proteomes" id="UP000706151"/>
    </source>
</evidence>
<dbReference type="Proteomes" id="UP000706151">
    <property type="component" value="Unassembled WGS sequence"/>
</dbReference>
<dbReference type="Gene3D" id="3.10.129.10">
    <property type="entry name" value="Hotdog Thioesterase"/>
    <property type="match status" value="1"/>
</dbReference>
<name>A0A935W4J3_9PROT</name>
<dbReference type="InterPro" id="IPR029069">
    <property type="entry name" value="HotDog_dom_sf"/>
</dbReference>
<reference evidence="2 3" key="1">
    <citation type="submission" date="2020-10" db="EMBL/GenBank/DDBJ databases">
        <title>Connecting structure to function with the recovery of over 1000 high-quality activated sludge metagenome-assembled genomes encoding full-length rRNA genes using long-read sequencing.</title>
        <authorList>
            <person name="Singleton C.M."/>
            <person name="Petriglieri F."/>
            <person name="Kristensen J.M."/>
            <person name="Kirkegaard R.H."/>
            <person name="Michaelsen T.Y."/>
            <person name="Andersen M.H."/>
            <person name="Karst S.M."/>
            <person name="Dueholm M.S."/>
            <person name="Nielsen P.H."/>
            <person name="Albertsen M."/>
        </authorList>
    </citation>
    <scope>NUCLEOTIDE SEQUENCE [LARGE SCALE GENOMIC DNA]</scope>
    <source>
        <strain evidence="2">Fred_18-Q3-R57-64_BAT3C.720</strain>
    </source>
</reference>
<evidence type="ECO:0000313" key="2">
    <source>
        <dbReference type="EMBL" id="MBK7953968.1"/>
    </source>
</evidence>
<organism evidence="2 3">
    <name type="scientific">Candidatus Accumulibacter affinis</name>
    <dbReference type="NCBI Taxonomy" id="2954384"/>
    <lineage>
        <taxon>Bacteria</taxon>
        <taxon>Pseudomonadati</taxon>
        <taxon>Pseudomonadota</taxon>
        <taxon>Betaproteobacteria</taxon>
        <taxon>Candidatus Accumulibacter</taxon>
    </lineage>
</organism>
<dbReference type="SUPFAM" id="SSF54637">
    <property type="entry name" value="Thioesterase/thiol ester dehydrase-isomerase"/>
    <property type="match status" value="1"/>
</dbReference>
<dbReference type="InterPro" id="IPR036291">
    <property type="entry name" value="NAD(P)-bd_dom_sf"/>
</dbReference>
<evidence type="ECO:0000259" key="1">
    <source>
        <dbReference type="Pfam" id="PF01575"/>
    </source>
</evidence>
<feature type="domain" description="MaoC-like" evidence="1">
    <location>
        <begin position="14"/>
        <end position="97"/>
    </location>
</feature>
<gene>
    <name evidence="2" type="ORF">IPK02_08440</name>
</gene>
<dbReference type="Gene3D" id="3.40.50.720">
    <property type="entry name" value="NAD(P)-binding Rossmann-like Domain"/>
    <property type="match status" value="1"/>
</dbReference>
<dbReference type="CDD" id="cd03441">
    <property type="entry name" value="R_hydratase_like"/>
    <property type="match status" value="1"/>
</dbReference>
<dbReference type="EMBL" id="JADJOT010000008">
    <property type="protein sequence ID" value="MBK7953968.1"/>
    <property type="molecule type" value="Genomic_DNA"/>
</dbReference>
<proteinExistence type="predicted"/>
<sequence>MTTGTSRARQIGEKTFSCEEQRVFAQVSRDCNPMHVDPVAARRLMTGRQVVHGIHILLSALEFWQNDTASPPLSIACSFSNPLSVGEPLVFRQFCEADNTSTVEASVNGLLCASITLATAREQAPTQAWSSLEEATPGGNICTIGKLAQPLDEAAESHVGKQYALGLDDADLSALFPNSLRYLGKEGVASTLALSFFVGMVCPGLHSVFSSLKIDLHVDEALRDDHLRFRVLKYDDRFRLFDIAFRGCIQGVIKAFLRPPAQSQPSLEELSAYVQADEFKGSRSLIIGGSRGLGEVTAKILAAGGGDVILTYASGRDDARIICDEINARQRSHCQVEKLDLTTDSFNSVNIDWNSLHSIYFFATPRIFRKKAELFDSGLFHEFCDFYIGKFYGLCTFLETSISTGRIKLYFPSSVYVEERPRGMAEYAMAKSAAELLIQEINRTFHKLTVSCTRLPRLSTDQTVTILKVSTGSNAATLLPLIRSMHA</sequence>
<protein>
    <recommendedName>
        <fullName evidence="1">MaoC-like domain-containing protein</fullName>
    </recommendedName>
</protein>
<dbReference type="SUPFAM" id="SSF51735">
    <property type="entry name" value="NAD(P)-binding Rossmann-fold domains"/>
    <property type="match status" value="1"/>
</dbReference>
<dbReference type="AlphaFoldDB" id="A0A935W4J3"/>
<accession>A0A935W4J3</accession>
<dbReference type="InterPro" id="IPR002539">
    <property type="entry name" value="MaoC-like_dom"/>
</dbReference>